<dbReference type="SUPFAM" id="SSF109604">
    <property type="entry name" value="HD-domain/PDEase-like"/>
    <property type="match status" value="1"/>
</dbReference>
<dbReference type="Proteomes" id="UP000807371">
    <property type="component" value="Unassembled WGS sequence"/>
</dbReference>
<keyword evidence="3" id="KW-1185">Reference proteome</keyword>
<protein>
    <submittedName>
        <fullName evidence="2">HD domain-containing protein</fullName>
    </submittedName>
</protein>
<dbReference type="PANTHER" id="PTHR35569:SF1">
    <property type="entry name" value="CYANAMIDE HYDRATASE DDI2-RELATED"/>
    <property type="match status" value="1"/>
</dbReference>
<gene>
    <name evidence="2" type="ORF">IHE55_25980</name>
</gene>
<dbReference type="PANTHER" id="PTHR35569">
    <property type="entry name" value="CYANAMIDE HYDRATASE DDI2-RELATED"/>
    <property type="match status" value="1"/>
</dbReference>
<evidence type="ECO:0000259" key="1">
    <source>
        <dbReference type="Pfam" id="PF01966"/>
    </source>
</evidence>
<evidence type="ECO:0000313" key="2">
    <source>
        <dbReference type="EMBL" id="MBH5338040.1"/>
    </source>
</evidence>
<dbReference type="RefSeq" id="WP_197991250.1">
    <property type="nucleotide sequence ID" value="NZ_JACYXC010000001.1"/>
</dbReference>
<reference evidence="2 3" key="1">
    <citation type="submission" date="2020-09" db="EMBL/GenBank/DDBJ databases">
        <title>Biosynthesis of the nuclear factor of activated T cells inhibitor NFAT-133 and its congeners in Streptomyces pactum.</title>
        <authorList>
            <person name="Zhou W."/>
            <person name="Posri P."/>
            <person name="Abugrain M.E."/>
            <person name="Weisberg A.J."/>
            <person name="Chang J.H."/>
            <person name="Mahmud T."/>
        </authorList>
    </citation>
    <scope>NUCLEOTIDE SEQUENCE [LARGE SCALE GENOMIC DNA]</scope>
    <source>
        <strain evidence="2 3">ATCC 27456</strain>
    </source>
</reference>
<dbReference type="EMBL" id="JACYXC010000001">
    <property type="protein sequence ID" value="MBH5338040.1"/>
    <property type="molecule type" value="Genomic_DNA"/>
</dbReference>
<accession>A0ABS0NS54</accession>
<dbReference type="Pfam" id="PF01966">
    <property type="entry name" value="HD"/>
    <property type="match status" value="1"/>
</dbReference>
<feature type="domain" description="HD" evidence="1">
    <location>
        <begin position="35"/>
        <end position="123"/>
    </location>
</feature>
<dbReference type="Gene3D" id="1.10.3210.10">
    <property type="entry name" value="Hypothetical protein af1432"/>
    <property type="match status" value="1"/>
</dbReference>
<comment type="caution">
    <text evidence="2">The sequence shown here is derived from an EMBL/GenBank/DDBJ whole genome shotgun (WGS) entry which is preliminary data.</text>
</comment>
<proteinExistence type="predicted"/>
<name>A0ABS0NS54_9ACTN</name>
<sequence length="223" mass="24245">MTNLDLDATGLEFPRTEVALAALRLAEECESVPLFHHSLRTYFFGRLVGEQLGLRAGEDYDDQLLFLGCVLHETGLSPRGDGSQRFEVDGADLAAEFLARQGLPAAEVEVVWDAIALHTTDTIALRKRPEIALVSRGARFDITGGPVSLPAGHVERVHAALPRLDVASALHEAIVGQTSRNPDKAPPFTLPGELHRQHTGAAWPTWEQLTATSEWDGRTAASR</sequence>
<dbReference type="InterPro" id="IPR006674">
    <property type="entry name" value="HD_domain"/>
</dbReference>
<evidence type="ECO:0000313" key="3">
    <source>
        <dbReference type="Proteomes" id="UP000807371"/>
    </source>
</evidence>
<organism evidence="2 3">
    <name type="scientific">Streptomyces pactum</name>
    <dbReference type="NCBI Taxonomy" id="68249"/>
    <lineage>
        <taxon>Bacteria</taxon>
        <taxon>Bacillati</taxon>
        <taxon>Actinomycetota</taxon>
        <taxon>Actinomycetes</taxon>
        <taxon>Kitasatosporales</taxon>
        <taxon>Streptomycetaceae</taxon>
        <taxon>Streptomyces</taxon>
    </lineage>
</organism>